<dbReference type="RefSeq" id="WP_112782832.1">
    <property type="nucleotide sequence ID" value="NZ_CP030041.1"/>
</dbReference>
<evidence type="ECO:0000313" key="2">
    <source>
        <dbReference type="EMBL" id="AWW29417.1"/>
    </source>
</evidence>
<feature type="transmembrane region" description="Helical" evidence="1">
    <location>
        <begin position="20"/>
        <end position="38"/>
    </location>
</feature>
<keyword evidence="1" id="KW-0812">Transmembrane</keyword>
<accession>A0A2Z4IFE9</accession>
<dbReference type="InterPro" id="IPR022276">
    <property type="entry name" value="Conjug_transposon_TraK"/>
</dbReference>
<dbReference type="Proteomes" id="UP000248688">
    <property type="component" value="Chromosome"/>
</dbReference>
<keyword evidence="1" id="KW-0472">Membrane</keyword>
<dbReference type="EMBL" id="CP030041">
    <property type="protein sequence ID" value="AWW29417.1"/>
    <property type="molecule type" value="Genomic_DNA"/>
</dbReference>
<keyword evidence="3" id="KW-1185">Reference proteome</keyword>
<evidence type="ECO:0000313" key="3">
    <source>
        <dbReference type="Proteomes" id="UP000248688"/>
    </source>
</evidence>
<dbReference type="KEGG" id="est:DN752_04245"/>
<gene>
    <name evidence="2" type="primary">traK</name>
    <name evidence="2" type="ORF">DN752_04245</name>
</gene>
<dbReference type="AlphaFoldDB" id="A0A2Z4IFE9"/>
<evidence type="ECO:0000256" key="1">
    <source>
        <dbReference type="SAM" id="Phobius"/>
    </source>
</evidence>
<sequence>MFEHLTNIETAFQHVKRFSLVLSIGAVLLALGAILLSYRFQQQAAERVYILLDGKVMEALADSRQGNLNVEAREHVIRFHDRFFGLSPDDDLIEQRLAEAMYLGDGSVRDAYQVLREQGYYDRLVTGNISQEIYADSIALDMGQSPYRFWYYGSQVITRPTSKLTRRLVTTGVLREMARSRNNPHGLLIEKWETLENKDLKIEKR</sequence>
<organism evidence="2 3">
    <name type="scientific">Echinicola strongylocentroti</name>
    <dbReference type="NCBI Taxonomy" id="1795355"/>
    <lineage>
        <taxon>Bacteria</taxon>
        <taxon>Pseudomonadati</taxon>
        <taxon>Bacteroidota</taxon>
        <taxon>Cytophagia</taxon>
        <taxon>Cytophagales</taxon>
        <taxon>Cyclobacteriaceae</taxon>
        <taxon>Echinicola</taxon>
    </lineage>
</organism>
<dbReference type="NCBIfam" id="TIGR03781">
    <property type="entry name" value="Bac_Flav_CT_K"/>
    <property type="match status" value="1"/>
</dbReference>
<keyword evidence="1" id="KW-1133">Transmembrane helix</keyword>
<proteinExistence type="predicted"/>
<dbReference type="OrthoDB" id="1039148at2"/>
<reference evidence="2 3" key="1">
    <citation type="submission" date="2018-06" db="EMBL/GenBank/DDBJ databases">
        <title>Echinicola strongylocentroti sp. nov., isolated from a sea urchin Strongylocentrotus intermedius.</title>
        <authorList>
            <person name="Bae S.S."/>
        </authorList>
    </citation>
    <scope>NUCLEOTIDE SEQUENCE [LARGE SCALE GENOMIC DNA]</scope>
    <source>
        <strain evidence="2 3">MEBiC08714</strain>
    </source>
</reference>
<name>A0A2Z4IFE9_9BACT</name>
<protein>
    <submittedName>
        <fullName evidence="2">Conjugative transposon protein TraK</fullName>
    </submittedName>
</protein>